<organism evidence="3 5">
    <name type="scientific">Bradyrhizobium canariense</name>
    <dbReference type="NCBI Taxonomy" id="255045"/>
    <lineage>
        <taxon>Bacteria</taxon>
        <taxon>Pseudomonadati</taxon>
        <taxon>Pseudomonadota</taxon>
        <taxon>Alphaproteobacteria</taxon>
        <taxon>Hyphomicrobiales</taxon>
        <taxon>Nitrobacteraceae</taxon>
        <taxon>Bradyrhizobium</taxon>
    </lineage>
</organism>
<evidence type="ECO:0000259" key="2">
    <source>
        <dbReference type="SMART" id="SM00834"/>
    </source>
</evidence>
<dbReference type="EMBL" id="NAFK01000176">
    <property type="protein sequence ID" value="OSJ21743.1"/>
    <property type="molecule type" value="Genomic_DNA"/>
</dbReference>
<comment type="caution">
    <text evidence="3">The sequence shown here is derived from an EMBL/GenBank/DDBJ whole genome shotgun (WGS) entry which is preliminary data.</text>
</comment>
<dbReference type="NCBIfam" id="TIGR02605">
    <property type="entry name" value="CxxC_CxxC_SSSS"/>
    <property type="match status" value="1"/>
</dbReference>
<dbReference type="AlphaFoldDB" id="A0A1X3FWT3"/>
<accession>A0A1X3FWT3</accession>
<dbReference type="InterPro" id="IPR013429">
    <property type="entry name" value="Regulatory_FmdB_Zinc_ribbon"/>
</dbReference>
<name>A0A1X3FWT3_9BRAD</name>
<sequence>MPVYEYLCDDCGPFKDMRPMAECDDPQACPQCEIMAPRVILTAPNFFCMPSETRKAHAANERSTHAPQTLAQYKASHGPGCGCCSTGKNSSKNAPDKNKPARLVTKTRSGAKGFPTARPWMISH</sequence>
<proteinExistence type="predicted"/>
<feature type="region of interest" description="Disordered" evidence="1">
    <location>
        <begin position="86"/>
        <end position="124"/>
    </location>
</feature>
<gene>
    <name evidence="4" type="ORF">BST63_32795</name>
    <name evidence="3" type="ORF">BSZ18_34010</name>
</gene>
<dbReference type="Proteomes" id="UP000193553">
    <property type="component" value="Unassembled WGS sequence"/>
</dbReference>
<dbReference type="EMBL" id="NAFI01000188">
    <property type="protein sequence ID" value="OSJ02738.1"/>
    <property type="molecule type" value="Genomic_DNA"/>
</dbReference>
<protein>
    <submittedName>
        <fullName evidence="3">FmdB family transcriptional regulator</fullName>
    </submittedName>
</protein>
<dbReference type="SMART" id="SM00834">
    <property type="entry name" value="CxxC_CXXC_SSSS"/>
    <property type="match status" value="1"/>
</dbReference>
<evidence type="ECO:0000313" key="5">
    <source>
        <dbReference type="Proteomes" id="UP000193553"/>
    </source>
</evidence>
<reference evidence="5 6" key="1">
    <citation type="submission" date="2017-03" db="EMBL/GenBank/DDBJ databases">
        <title>Whole genome sequences of fourteen strains of Bradyrhizobium canariense and one strain of Bradyrhizobium japonicum isolated from Lupinus (Papilionoideae: Genisteae) species in Algeria.</title>
        <authorList>
            <person name="Crovadore J."/>
            <person name="Chekireb D."/>
            <person name="Brachmann A."/>
            <person name="Chablais R."/>
            <person name="Cochard B."/>
            <person name="Lefort F."/>
        </authorList>
    </citation>
    <scope>NUCLEOTIDE SEQUENCE [LARGE SCALE GENOMIC DNA]</scope>
    <source>
        <strain evidence="3 5">UBMA195</strain>
        <strain evidence="4 6">UBMAN05</strain>
    </source>
</reference>
<feature type="domain" description="Putative regulatory protein FmdB zinc ribbon" evidence="2">
    <location>
        <begin position="1"/>
        <end position="41"/>
    </location>
</feature>
<evidence type="ECO:0000313" key="4">
    <source>
        <dbReference type="EMBL" id="OSJ21743.1"/>
    </source>
</evidence>
<keyword evidence="6" id="KW-1185">Reference proteome</keyword>
<evidence type="ECO:0000256" key="1">
    <source>
        <dbReference type="SAM" id="MobiDB-lite"/>
    </source>
</evidence>
<evidence type="ECO:0000313" key="6">
    <source>
        <dbReference type="Proteomes" id="UP000193884"/>
    </source>
</evidence>
<dbReference type="Proteomes" id="UP000193884">
    <property type="component" value="Unassembled WGS sequence"/>
</dbReference>
<dbReference type="Pfam" id="PF09723">
    <property type="entry name" value="Zn_ribbon_8"/>
    <property type="match status" value="1"/>
</dbReference>
<evidence type="ECO:0000313" key="3">
    <source>
        <dbReference type="EMBL" id="OSJ02738.1"/>
    </source>
</evidence>
<dbReference type="OrthoDB" id="9813321at2"/>
<dbReference type="RefSeq" id="WP_018455946.1">
    <property type="nucleotide sequence ID" value="NZ_JAFBBN010000001.1"/>
</dbReference>